<dbReference type="SUPFAM" id="SSF52540">
    <property type="entry name" value="P-loop containing nucleoside triphosphate hydrolases"/>
    <property type="match status" value="1"/>
</dbReference>
<evidence type="ECO:0000256" key="1">
    <source>
        <dbReference type="ARBA" id="ARBA00022741"/>
    </source>
</evidence>
<dbReference type="InterPro" id="IPR000792">
    <property type="entry name" value="Tscrpt_reg_LuxR_C"/>
</dbReference>
<dbReference type="InterPro" id="IPR041664">
    <property type="entry name" value="AAA_16"/>
</dbReference>
<dbReference type="InterPro" id="IPR016032">
    <property type="entry name" value="Sig_transdc_resp-reg_C-effctor"/>
</dbReference>
<gene>
    <name evidence="4" type="ORF">GCM10023196_083870</name>
</gene>
<proteinExistence type="predicted"/>
<reference evidence="5" key="1">
    <citation type="journal article" date="2019" name="Int. J. Syst. Evol. Microbiol.">
        <title>The Global Catalogue of Microorganisms (GCM) 10K type strain sequencing project: providing services to taxonomists for standard genome sequencing and annotation.</title>
        <authorList>
            <consortium name="The Broad Institute Genomics Platform"/>
            <consortium name="The Broad Institute Genome Sequencing Center for Infectious Disease"/>
            <person name="Wu L."/>
            <person name="Ma J."/>
        </authorList>
    </citation>
    <scope>NUCLEOTIDE SEQUENCE [LARGE SCALE GENOMIC DNA]</scope>
    <source>
        <strain evidence="5">JCM 17939</strain>
    </source>
</reference>
<dbReference type="InterPro" id="IPR011990">
    <property type="entry name" value="TPR-like_helical_dom_sf"/>
</dbReference>
<accession>A0ABP8UNV3</accession>
<dbReference type="Proteomes" id="UP001501442">
    <property type="component" value="Unassembled WGS sequence"/>
</dbReference>
<dbReference type="PANTHER" id="PTHR16305:SF35">
    <property type="entry name" value="TRANSCRIPTIONAL ACTIVATOR DOMAIN"/>
    <property type="match status" value="1"/>
</dbReference>
<dbReference type="PROSITE" id="PS50043">
    <property type="entry name" value="HTH_LUXR_2"/>
    <property type="match status" value="1"/>
</dbReference>
<dbReference type="PRINTS" id="PR00038">
    <property type="entry name" value="HTHLUXR"/>
</dbReference>
<dbReference type="PANTHER" id="PTHR16305">
    <property type="entry name" value="TESTICULAR SOLUBLE ADENYLYL CYCLASE"/>
    <property type="match status" value="1"/>
</dbReference>
<keyword evidence="2" id="KW-0067">ATP-binding</keyword>
<dbReference type="InterPro" id="IPR036388">
    <property type="entry name" value="WH-like_DNA-bd_sf"/>
</dbReference>
<sequence length="907" mass="97008">MLYGRSGEQREISRLLDAARSGRSGALVVRGAAGIGKSVLLAHAAAEASRMRVLQVRAVESESELPFAALQLLLRPVLDRVDRLPPTQAEALRSAFGLGEASVRDRFLIGFAVLTLLSDLGDDRPVLCLIDDAQWLDGASTDALTFAARRLEADAVAMIFAVRDDAPALTGTDLPELRLGRLTPEAAEDLLAQYAGDLDPQVRQRILQEAAGNPLALIELPNMLTPDQRSGRLGPLAFAVDGAPPSSRVEEAFQRQINGFPEAARAMLLAAAADDTGDVAVVLRAAERLGATPADLEAVERAGLLHVSTTTVAFRHPLIRAAAYQCAPYARRVAAHRAIAGVLERPEDADRRAWHLAAAATRPDDQVADELEIVARRAQKRQGAAVASAAYERAAELTSDPRRAACRLSSAAELAIQAGQFGRATALADQALPFADDARARARIDRVRASVEFERGSPGCAGRIMVEGARRLGAVDATGAARMLHQAGRNASFAGDAELASAVVDGLREIGEDRVARGMSTVASVLADEVVDDLGSVRDAVASLRAAPDDDMDQRLLAVSLSLMMGDEVSAVELAAAAVTHCREHGLIGVLPQALALLAQSHMLRSRLDEAASAAAEALDVARDIGQAHRVEYLGGVVAWLAAIKGDDELCDRLVRGAEGAGEAGRVMASWASGLLHLGRRRPLPAFQRLGPIWNGGRRHQTVALYAAPEVIEAAARAGLPDYAEEPMYRLDRWATAIGRPWSAAVVARCRALLVPDDEAERYYAEAVRLYGHEVIPDQPFQHARAELLYGEWLRRKRRRAEAREHLRAAFEMFDHLGAAPWAERARAELRASGEDAVSATPGPAGLLSPQESQVVRLAAAGLSNREIGAQLFLSPRTVGNHLYRAFPKLGVGSRSELSELDLSTLG</sequence>
<dbReference type="Pfam" id="PF13191">
    <property type="entry name" value="AAA_16"/>
    <property type="match status" value="1"/>
</dbReference>
<dbReference type="CDD" id="cd06170">
    <property type="entry name" value="LuxR_C_like"/>
    <property type="match status" value="1"/>
</dbReference>
<dbReference type="PROSITE" id="PS00622">
    <property type="entry name" value="HTH_LUXR_1"/>
    <property type="match status" value="1"/>
</dbReference>
<comment type="caution">
    <text evidence="4">The sequence shown here is derived from an EMBL/GenBank/DDBJ whole genome shotgun (WGS) entry which is preliminary data.</text>
</comment>
<name>A0ABP8UNV3_9ACTN</name>
<keyword evidence="1" id="KW-0547">Nucleotide-binding</keyword>
<dbReference type="SUPFAM" id="SSF48452">
    <property type="entry name" value="TPR-like"/>
    <property type="match status" value="1"/>
</dbReference>
<evidence type="ECO:0000313" key="4">
    <source>
        <dbReference type="EMBL" id="GAA4635988.1"/>
    </source>
</evidence>
<evidence type="ECO:0000256" key="2">
    <source>
        <dbReference type="ARBA" id="ARBA00022840"/>
    </source>
</evidence>
<dbReference type="Gene3D" id="1.10.10.10">
    <property type="entry name" value="Winged helix-like DNA-binding domain superfamily/Winged helix DNA-binding domain"/>
    <property type="match status" value="1"/>
</dbReference>
<dbReference type="Pfam" id="PF00196">
    <property type="entry name" value="GerE"/>
    <property type="match status" value="1"/>
</dbReference>
<organism evidence="4 5">
    <name type="scientific">Actinoallomurus vinaceus</name>
    <dbReference type="NCBI Taxonomy" id="1080074"/>
    <lineage>
        <taxon>Bacteria</taxon>
        <taxon>Bacillati</taxon>
        <taxon>Actinomycetota</taxon>
        <taxon>Actinomycetes</taxon>
        <taxon>Streptosporangiales</taxon>
        <taxon>Thermomonosporaceae</taxon>
        <taxon>Actinoallomurus</taxon>
    </lineage>
</organism>
<dbReference type="SUPFAM" id="SSF46894">
    <property type="entry name" value="C-terminal effector domain of the bipartite response regulators"/>
    <property type="match status" value="1"/>
</dbReference>
<dbReference type="InterPro" id="IPR027417">
    <property type="entry name" value="P-loop_NTPase"/>
</dbReference>
<feature type="domain" description="HTH luxR-type" evidence="3">
    <location>
        <begin position="841"/>
        <end position="906"/>
    </location>
</feature>
<dbReference type="RefSeq" id="WP_345438968.1">
    <property type="nucleotide sequence ID" value="NZ_BAABHK010000016.1"/>
</dbReference>
<dbReference type="Gene3D" id="3.40.50.300">
    <property type="entry name" value="P-loop containing nucleotide triphosphate hydrolases"/>
    <property type="match status" value="1"/>
</dbReference>
<keyword evidence="5" id="KW-1185">Reference proteome</keyword>
<evidence type="ECO:0000313" key="5">
    <source>
        <dbReference type="Proteomes" id="UP001501442"/>
    </source>
</evidence>
<dbReference type="EMBL" id="BAABHK010000016">
    <property type="protein sequence ID" value="GAA4635988.1"/>
    <property type="molecule type" value="Genomic_DNA"/>
</dbReference>
<dbReference type="SMART" id="SM00421">
    <property type="entry name" value="HTH_LUXR"/>
    <property type="match status" value="1"/>
</dbReference>
<evidence type="ECO:0000259" key="3">
    <source>
        <dbReference type="PROSITE" id="PS50043"/>
    </source>
</evidence>
<protein>
    <submittedName>
        <fullName evidence="4">LuxR family transcriptional regulator</fullName>
    </submittedName>
</protein>